<feature type="transmembrane region" description="Helical" evidence="9">
    <location>
        <begin position="104"/>
        <end position="125"/>
    </location>
</feature>
<evidence type="ECO:0000256" key="8">
    <source>
        <dbReference type="ARBA" id="ARBA00044504"/>
    </source>
</evidence>
<evidence type="ECO:0000259" key="10">
    <source>
        <dbReference type="PROSITE" id="PS50850"/>
    </source>
</evidence>
<dbReference type="Gene3D" id="1.20.1250.20">
    <property type="entry name" value="MFS general substrate transporter like domains"/>
    <property type="match status" value="1"/>
</dbReference>
<keyword evidence="6 9" id="KW-0472">Membrane</keyword>
<evidence type="ECO:0000256" key="6">
    <source>
        <dbReference type="ARBA" id="ARBA00023136"/>
    </source>
</evidence>
<dbReference type="PANTHER" id="PTHR24064">
    <property type="entry name" value="SOLUTE CARRIER FAMILY 22 MEMBER"/>
    <property type="match status" value="1"/>
</dbReference>
<dbReference type="OrthoDB" id="5296287at2759"/>
<sequence length="485" mass="52998">MVDPSPLLTQNSNLENKTVVSTGRSSSLKLLQSIIVALAWIFDGQQTFITVFTDAKPNWKCLDLADPICKSASSPCHLKPGSWAWLSPADTSIVSEWSLECADAVLLSLPASAFFAGCIVSGLSLSTLADSVLGRKMLLFLSCLIMSLAGCMTVLSPNIWVYSALKFVCGLGRASVGTASLVLSMEIVDQRWRDRIGVLGFAFYMVGFMTLPIMAYVGRNLSWRLLYLCTNVPSFCYAIFLYYTVPESPRWLMVHNQNKACYSELHELNNSSDEKNNFYSSMKILCTGRWILWMLLAVMATSLGISFVYYGMPFTVGNLETNIFISVGLNALSELPASLLALFLTVTMNRRSSILTLTTISGLSSFACAFNTTIGVARKMQLAAEVISYCGACTAFNVLMIYCVELFPTTIRNTAIALVREAGLLAGVVAPVLAAKGQNDRFWSYGFFGLVVVLCGLSCRCLPETKGRELSDQIEEGENNSIGNC</sequence>
<keyword evidence="2" id="KW-0592">Phosphate transport</keyword>
<feature type="transmembrane region" description="Helical" evidence="9">
    <location>
        <begin position="223"/>
        <end position="243"/>
    </location>
</feature>
<dbReference type="PROSITE" id="PS50850">
    <property type="entry name" value="MFS"/>
    <property type="match status" value="1"/>
</dbReference>
<dbReference type="EMBL" id="JAMQYH010000003">
    <property type="protein sequence ID" value="KAJ1693352.1"/>
    <property type="molecule type" value="Genomic_DNA"/>
</dbReference>
<name>A0A9Q0CGL2_9POAL</name>
<dbReference type="InterPro" id="IPR020846">
    <property type="entry name" value="MFS_dom"/>
</dbReference>
<dbReference type="InterPro" id="IPR005828">
    <property type="entry name" value="MFS_sugar_transport-like"/>
</dbReference>
<gene>
    <name evidence="11" type="ORF">LUZ63_010050</name>
</gene>
<comment type="similarity">
    <text evidence="8">Belongs to the major facilitator superfamily. Phosphate:H(+) symporter (TC 2.A.1.9) family.</text>
</comment>
<feature type="transmembrane region" description="Helical" evidence="9">
    <location>
        <begin position="196"/>
        <end position="217"/>
    </location>
</feature>
<dbReference type="SUPFAM" id="SSF103473">
    <property type="entry name" value="MFS general substrate transporter"/>
    <property type="match status" value="1"/>
</dbReference>
<protein>
    <recommendedName>
        <fullName evidence="7">H(+)/Pi cotransporter</fullName>
    </recommendedName>
</protein>
<comment type="caution">
    <text evidence="11">The sequence shown here is derived from an EMBL/GenBank/DDBJ whole genome shotgun (WGS) entry which is preliminary data.</text>
</comment>
<feature type="transmembrane region" description="Helical" evidence="9">
    <location>
        <begin position="137"/>
        <end position="155"/>
    </location>
</feature>
<feature type="transmembrane region" description="Helical" evidence="9">
    <location>
        <begin position="386"/>
        <end position="404"/>
    </location>
</feature>
<dbReference type="InterPro" id="IPR036259">
    <property type="entry name" value="MFS_trans_sf"/>
</dbReference>
<keyword evidence="4" id="KW-0769">Symport</keyword>
<evidence type="ECO:0000313" key="12">
    <source>
        <dbReference type="Proteomes" id="UP001151287"/>
    </source>
</evidence>
<keyword evidence="12" id="KW-1185">Reference proteome</keyword>
<comment type="subcellular location">
    <subcellularLocation>
        <location evidence="1">Membrane</location>
        <topology evidence="1">Multi-pass membrane protein</topology>
    </subcellularLocation>
</comment>
<keyword evidence="2" id="KW-0813">Transport</keyword>
<dbReference type="Proteomes" id="UP001151287">
    <property type="component" value="Unassembled WGS sequence"/>
</dbReference>
<evidence type="ECO:0000256" key="1">
    <source>
        <dbReference type="ARBA" id="ARBA00004141"/>
    </source>
</evidence>
<proteinExistence type="inferred from homology"/>
<keyword evidence="3 9" id="KW-0812">Transmembrane</keyword>
<evidence type="ECO:0000256" key="3">
    <source>
        <dbReference type="ARBA" id="ARBA00022692"/>
    </source>
</evidence>
<dbReference type="GO" id="GO:0016020">
    <property type="term" value="C:membrane"/>
    <property type="evidence" value="ECO:0007669"/>
    <property type="project" value="UniProtKB-SubCell"/>
</dbReference>
<feature type="transmembrane region" description="Helical" evidence="9">
    <location>
        <begin position="323"/>
        <end position="347"/>
    </location>
</feature>
<feature type="transmembrane region" description="Helical" evidence="9">
    <location>
        <begin position="416"/>
        <end position="436"/>
    </location>
</feature>
<evidence type="ECO:0000256" key="9">
    <source>
        <dbReference type="SAM" id="Phobius"/>
    </source>
</evidence>
<dbReference type="GO" id="GO:0006817">
    <property type="term" value="P:phosphate ion transport"/>
    <property type="evidence" value="ECO:0007669"/>
    <property type="project" value="UniProtKB-KW"/>
</dbReference>
<dbReference type="Pfam" id="PF00083">
    <property type="entry name" value="Sugar_tr"/>
    <property type="match status" value="1"/>
</dbReference>
<feature type="transmembrane region" description="Helical" evidence="9">
    <location>
        <begin position="442"/>
        <end position="462"/>
    </location>
</feature>
<evidence type="ECO:0000256" key="4">
    <source>
        <dbReference type="ARBA" id="ARBA00022847"/>
    </source>
</evidence>
<evidence type="ECO:0000256" key="5">
    <source>
        <dbReference type="ARBA" id="ARBA00022989"/>
    </source>
</evidence>
<feature type="domain" description="Major facilitator superfamily (MFS) profile" evidence="10">
    <location>
        <begin position="32"/>
        <end position="467"/>
    </location>
</feature>
<evidence type="ECO:0000256" key="7">
    <source>
        <dbReference type="ARBA" id="ARBA00032043"/>
    </source>
</evidence>
<feature type="transmembrane region" description="Helical" evidence="9">
    <location>
        <begin position="290"/>
        <end position="311"/>
    </location>
</feature>
<organism evidence="11 12">
    <name type="scientific">Rhynchospora breviuscula</name>
    <dbReference type="NCBI Taxonomy" id="2022672"/>
    <lineage>
        <taxon>Eukaryota</taxon>
        <taxon>Viridiplantae</taxon>
        <taxon>Streptophyta</taxon>
        <taxon>Embryophyta</taxon>
        <taxon>Tracheophyta</taxon>
        <taxon>Spermatophyta</taxon>
        <taxon>Magnoliopsida</taxon>
        <taxon>Liliopsida</taxon>
        <taxon>Poales</taxon>
        <taxon>Cyperaceae</taxon>
        <taxon>Cyperoideae</taxon>
        <taxon>Rhynchosporeae</taxon>
        <taxon>Rhynchospora</taxon>
    </lineage>
</organism>
<feature type="transmembrane region" description="Helical" evidence="9">
    <location>
        <begin position="354"/>
        <end position="374"/>
    </location>
</feature>
<keyword evidence="5 9" id="KW-1133">Transmembrane helix</keyword>
<evidence type="ECO:0000313" key="11">
    <source>
        <dbReference type="EMBL" id="KAJ1693352.1"/>
    </source>
</evidence>
<evidence type="ECO:0000256" key="2">
    <source>
        <dbReference type="ARBA" id="ARBA00022592"/>
    </source>
</evidence>
<accession>A0A9Q0CGL2</accession>
<dbReference type="AlphaFoldDB" id="A0A9Q0CGL2"/>
<feature type="transmembrane region" description="Helical" evidence="9">
    <location>
        <begin position="161"/>
        <end position="184"/>
    </location>
</feature>
<reference evidence="11" key="1">
    <citation type="journal article" date="2022" name="Cell">
        <title>Repeat-based holocentromeres influence genome architecture and karyotype evolution.</title>
        <authorList>
            <person name="Hofstatter P.G."/>
            <person name="Thangavel G."/>
            <person name="Lux T."/>
            <person name="Neumann P."/>
            <person name="Vondrak T."/>
            <person name="Novak P."/>
            <person name="Zhang M."/>
            <person name="Costa L."/>
            <person name="Castellani M."/>
            <person name="Scott A."/>
            <person name="Toegelov H."/>
            <person name="Fuchs J."/>
            <person name="Mata-Sucre Y."/>
            <person name="Dias Y."/>
            <person name="Vanzela A.L.L."/>
            <person name="Huettel B."/>
            <person name="Almeida C.C.S."/>
            <person name="Simkova H."/>
            <person name="Souza G."/>
            <person name="Pedrosa-Harand A."/>
            <person name="Macas J."/>
            <person name="Mayer K.F.X."/>
            <person name="Houben A."/>
            <person name="Marques A."/>
        </authorList>
    </citation>
    <scope>NUCLEOTIDE SEQUENCE</scope>
    <source>
        <strain evidence="11">RhyBre1mFocal</strain>
    </source>
</reference>
<dbReference type="GO" id="GO:0015293">
    <property type="term" value="F:symporter activity"/>
    <property type="evidence" value="ECO:0007669"/>
    <property type="project" value="UniProtKB-KW"/>
</dbReference>